<dbReference type="InterPro" id="IPR050145">
    <property type="entry name" value="Centrin_CML-like"/>
</dbReference>
<dbReference type="InterPro" id="IPR018247">
    <property type="entry name" value="EF_Hand_1_Ca_BS"/>
</dbReference>
<feature type="domain" description="EF-hand" evidence="4">
    <location>
        <begin position="151"/>
        <end position="184"/>
    </location>
</feature>
<evidence type="ECO:0000313" key="5">
    <source>
        <dbReference type="EMBL" id="ORC93515.1"/>
    </source>
</evidence>
<sequence>MDSSSRRSQTSLRSNRGNGGRRPTITHLEQNKKDGISLKRADIEAAFAFFDVQNKKELKPRDLKMRLSAFYPGMTNKEFKFLLDETTNGSFTVDSLWNIIENFHGLHTSAAESLRFDPVKEAFHIYDPNGQGVVDVEALAGIMKRIGLGELSREEMDLLIQTADFDKDGKINLEDFRNLLRIGR</sequence>
<dbReference type="VEuPathDB" id="TriTrypDB:TM35_000013920"/>
<dbReference type="Pfam" id="PF13499">
    <property type="entry name" value="EF-hand_7"/>
    <property type="match status" value="1"/>
</dbReference>
<organism evidence="5 6">
    <name type="scientific">Trypanosoma theileri</name>
    <dbReference type="NCBI Taxonomy" id="67003"/>
    <lineage>
        <taxon>Eukaryota</taxon>
        <taxon>Discoba</taxon>
        <taxon>Euglenozoa</taxon>
        <taxon>Kinetoplastea</taxon>
        <taxon>Metakinetoplastina</taxon>
        <taxon>Trypanosomatida</taxon>
        <taxon>Trypanosomatidae</taxon>
        <taxon>Trypanosoma</taxon>
    </lineage>
</organism>
<gene>
    <name evidence="5" type="ORF">TM35_000013920</name>
</gene>
<proteinExistence type="predicted"/>
<dbReference type="PANTHER" id="PTHR23050">
    <property type="entry name" value="CALCIUM BINDING PROTEIN"/>
    <property type="match status" value="1"/>
</dbReference>
<dbReference type="SMART" id="SM00054">
    <property type="entry name" value="EFh"/>
    <property type="match status" value="3"/>
</dbReference>
<feature type="region of interest" description="Disordered" evidence="3">
    <location>
        <begin position="1"/>
        <end position="26"/>
    </location>
</feature>
<dbReference type="STRING" id="67003.A0A1X0P9K5"/>
<protein>
    <recommendedName>
        <fullName evidence="4">EF-hand domain-containing protein</fullName>
    </recommendedName>
</protein>
<dbReference type="PROSITE" id="PS00018">
    <property type="entry name" value="EF_HAND_1"/>
    <property type="match status" value="1"/>
</dbReference>
<dbReference type="InterPro" id="IPR002048">
    <property type="entry name" value="EF_hand_dom"/>
</dbReference>
<dbReference type="GeneID" id="39980853"/>
<accession>A0A1X0P9K5</accession>
<dbReference type="Proteomes" id="UP000192257">
    <property type="component" value="Unassembled WGS sequence"/>
</dbReference>
<feature type="domain" description="EF-hand" evidence="4">
    <location>
        <begin position="114"/>
        <end position="149"/>
    </location>
</feature>
<dbReference type="InterPro" id="IPR011992">
    <property type="entry name" value="EF-hand-dom_pair"/>
</dbReference>
<dbReference type="OrthoDB" id="26525at2759"/>
<evidence type="ECO:0000259" key="4">
    <source>
        <dbReference type="PROSITE" id="PS50222"/>
    </source>
</evidence>
<feature type="compositionally biased region" description="Low complexity" evidence="3">
    <location>
        <begin position="6"/>
        <end position="16"/>
    </location>
</feature>
<dbReference type="GO" id="GO:0005509">
    <property type="term" value="F:calcium ion binding"/>
    <property type="evidence" value="ECO:0007669"/>
    <property type="project" value="InterPro"/>
</dbReference>
<comment type="caution">
    <text evidence="5">The sequence shown here is derived from an EMBL/GenBank/DDBJ whole genome shotgun (WGS) entry which is preliminary data.</text>
</comment>
<evidence type="ECO:0000256" key="1">
    <source>
        <dbReference type="ARBA" id="ARBA00022737"/>
    </source>
</evidence>
<dbReference type="RefSeq" id="XP_028887581.1">
    <property type="nucleotide sequence ID" value="XM_029021073.1"/>
</dbReference>
<dbReference type="EMBL" id="NBCO01000001">
    <property type="protein sequence ID" value="ORC93515.1"/>
    <property type="molecule type" value="Genomic_DNA"/>
</dbReference>
<keyword evidence="6" id="KW-1185">Reference proteome</keyword>
<evidence type="ECO:0000256" key="2">
    <source>
        <dbReference type="ARBA" id="ARBA00022837"/>
    </source>
</evidence>
<dbReference type="SUPFAM" id="SSF47473">
    <property type="entry name" value="EF-hand"/>
    <property type="match status" value="1"/>
</dbReference>
<dbReference type="AlphaFoldDB" id="A0A1X0P9K5"/>
<keyword evidence="2" id="KW-0106">Calcium</keyword>
<reference evidence="5 6" key="1">
    <citation type="submission" date="2017-03" db="EMBL/GenBank/DDBJ databases">
        <title>An alternative strategy for trypanosome survival in the mammalian bloodstream revealed through genome and transcriptome analysis of the ubiquitous bovine parasite Trypanosoma (Megatrypanum) theileri.</title>
        <authorList>
            <person name="Kelly S."/>
            <person name="Ivens A."/>
            <person name="Mott A."/>
            <person name="O'Neill E."/>
            <person name="Emms D."/>
            <person name="Macleod O."/>
            <person name="Voorheis P."/>
            <person name="Matthews J."/>
            <person name="Matthews K."/>
            <person name="Carrington M."/>
        </authorList>
    </citation>
    <scope>NUCLEOTIDE SEQUENCE [LARGE SCALE GENOMIC DNA]</scope>
    <source>
        <strain evidence="5">Edinburgh</strain>
    </source>
</reference>
<dbReference type="PROSITE" id="PS50222">
    <property type="entry name" value="EF_HAND_2"/>
    <property type="match status" value="2"/>
</dbReference>
<name>A0A1X0P9K5_9TRYP</name>
<dbReference type="Gene3D" id="1.10.238.10">
    <property type="entry name" value="EF-hand"/>
    <property type="match status" value="1"/>
</dbReference>
<dbReference type="FunFam" id="1.10.238.10:FF:000003">
    <property type="entry name" value="Calmodulin A"/>
    <property type="match status" value="1"/>
</dbReference>
<evidence type="ECO:0000256" key="3">
    <source>
        <dbReference type="SAM" id="MobiDB-lite"/>
    </source>
</evidence>
<dbReference type="CDD" id="cd00051">
    <property type="entry name" value="EFh"/>
    <property type="match status" value="1"/>
</dbReference>
<evidence type="ECO:0000313" key="6">
    <source>
        <dbReference type="Proteomes" id="UP000192257"/>
    </source>
</evidence>
<keyword evidence="1" id="KW-0677">Repeat</keyword>